<organism evidence="10 11">
    <name type="scientific">Lutibacter flavus</name>
    <dbReference type="NCBI Taxonomy" id="691689"/>
    <lineage>
        <taxon>Bacteria</taxon>
        <taxon>Pseudomonadati</taxon>
        <taxon>Bacteroidota</taxon>
        <taxon>Flavobacteriia</taxon>
        <taxon>Flavobacteriales</taxon>
        <taxon>Flavobacteriaceae</taxon>
        <taxon>Lutibacter</taxon>
    </lineage>
</organism>
<keyword evidence="7" id="KW-0413">Isomerase</keyword>
<evidence type="ECO:0000256" key="2">
    <source>
        <dbReference type="ARBA" id="ARBA00004829"/>
    </source>
</evidence>
<feature type="transmembrane region" description="Helical" evidence="8">
    <location>
        <begin position="130"/>
        <end position="148"/>
    </location>
</feature>
<dbReference type="GO" id="GO:0016872">
    <property type="term" value="F:intramolecular lyase activity"/>
    <property type="evidence" value="ECO:0007669"/>
    <property type="project" value="InterPro"/>
</dbReference>
<comment type="pathway">
    <text evidence="2">Carotenoid biosynthesis.</text>
</comment>
<comment type="subcellular location">
    <subcellularLocation>
        <location evidence="1">Membrane</location>
        <topology evidence="1">Multi-pass membrane protein</topology>
    </subcellularLocation>
</comment>
<accession>A0A238VT44</accession>
<feature type="transmembrane region" description="Helical" evidence="8">
    <location>
        <begin position="107"/>
        <end position="124"/>
    </location>
</feature>
<dbReference type="RefSeq" id="WP_089377299.1">
    <property type="nucleotide sequence ID" value="NZ_FZNX01000001.1"/>
</dbReference>
<name>A0A238VT44_9FLAO</name>
<dbReference type="GO" id="GO:0045436">
    <property type="term" value="F:lycopene beta cyclase activity"/>
    <property type="evidence" value="ECO:0007669"/>
    <property type="project" value="UniProtKB-ARBA"/>
</dbReference>
<feature type="domain" description="Lycopene cyclase" evidence="9">
    <location>
        <begin position="128"/>
        <end position="222"/>
    </location>
</feature>
<evidence type="ECO:0000313" key="10">
    <source>
        <dbReference type="EMBL" id="SNR37502.1"/>
    </source>
</evidence>
<keyword evidence="5 8" id="KW-1133">Transmembrane helix</keyword>
<keyword evidence="4" id="KW-0125">Carotenoid biosynthesis</keyword>
<feature type="transmembrane region" description="Helical" evidence="8">
    <location>
        <begin position="157"/>
        <end position="180"/>
    </location>
</feature>
<feature type="transmembrane region" description="Helical" evidence="8">
    <location>
        <begin position="6"/>
        <end position="21"/>
    </location>
</feature>
<evidence type="ECO:0000256" key="5">
    <source>
        <dbReference type="ARBA" id="ARBA00022989"/>
    </source>
</evidence>
<evidence type="ECO:0000313" key="11">
    <source>
        <dbReference type="Proteomes" id="UP000198412"/>
    </source>
</evidence>
<evidence type="ECO:0000256" key="1">
    <source>
        <dbReference type="ARBA" id="ARBA00004141"/>
    </source>
</evidence>
<protein>
    <submittedName>
        <fullName evidence="10">Lycopene cyclase domain-containing protein</fullName>
    </submittedName>
</protein>
<dbReference type="InterPro" id="IPR017825">
    <property type="entry name" value="Lycopene_cyclase_dom"/>
</dbReference>
<evidence type="ECO:0000256" key="7">
    <source>
        <dbReference type="ARBA" id="ARBA00023235"/>
    </source>
</evidence>
<feature type="transmembrane region" description="Helical" evidence="8">
    <location>
        <begin position="77"/>
        <end position="98"/>
    </location>
</feature>
<dbReference type="GO" id="GO:0016117">
    <property type="term" value="P:carotenoid biosynthetic process"/>
    <property type="evidence" value="ECO:0007669"/>
    <property type="project" value="UniProtKB-KW"/>
</dbReference>
<dbReference type="NCBIfam" id="TIGR03462">
    <property type="entry name" value="CarR_dom_SF"/>
    <property type="match status" value="2"/>
</dbReference>
<feature type="transmembrane region" description="Helical" evidence="8">
    <location>
        <begin position="33"/>
        <end position="57"/>
    </location>
</feature>
<evidence type="ECO:0000256" key="8">
    <source>
        <dbReference type="SAM" id="Phobius"/>
    </source>
</evidence>
<reference evidence="11" key="1">
    <citation type="submission" date="2017-06" db="EMBL/GenBank/DDBJ databases">
        <authorList>
            <person name="Varghese N."/>
            <person name="Submissions S."/>
        </authorList>
    </citation>
    <scope>NUCLEOTIDE SEQUENCE [LARGE SCALE GENOMIC DNA]</scope>
    <source>
        <strain evidence="11">DSM 27993</strain>
    </source>
</reference>
<dbReference type="EMBL" id="FZNX01000001">
    <property type="protein sequence ID" value="SNR37502.1"/>
    <property type="molecule type" value="Genomic_DNA"/>
</dbReference>
<feature type="transmembrane region" description="Helical" evidence="8">
    <location>
        <begin position="200"/>
        <end position="219"/>
    </location>
</feature>
<keyword evidence="3 8" id="KW-0812">Transmembrane</keyword>
<dbReference type="OrthoDB" id="5195186at2"/>
<dbReference type="Proteomes" id="UP000198412">
    <property type="component" value="Unassembled WGS sequence"/>
</dbReference>
<dbReference type="AlphaFoldDB" id="A0A238VT44"/>
<keyword evidence="11" id="KW-1185">Reference proteome</keyword>
<feature type="domain" description="Lycopene cyclase" evidence="9">
    <location>
        <begin position="3"/>
        <end position="91"/>
    </location>
</feature>
<evidence type="ECO:0000256" key="6">
    <source>
        <dbReference type="ARBA" id="ARBA00023136"/>
    </source>
</evidence>
<gene>
    <name evidence="10" type="ORF">SAMN04488111_1009</name>
</gene>
<evidence type="ECO:0000256" key="3">
    <source>
        <dbReference type="ARBA" id="ARBA00022692"/>
    </source>
</evidence>
<dbReference type="Pfam" id="PF18916">
    <property type="entry name" value="Lycopene_cyc"/>
    <property type="match status" value="2"/>
</dbReference>
<proteinExistence type="predicted"/>
<keyword evidence="6 8" id="KW-0472">Membrane</keyword>
<sequence>MSLYLILNFASFIVPFAYSFEKKMNFIKWRKPVFLSLFIVAFFFIIWDIIFTKMGVWGFNPNYHVNLLIFGIPLEEILFFICIPYASIFTHYAVGYFFPKLQLSKKATNYITISLFILSVVVLILNTDKWYTFINLLVFTGLLAYSFINKNTILQKFYITFLVILIPFFIVNGILTGSFIENEVVWYNNNENLGIRLFTIPIEDTFYAFSMLFANLILIEKFKVKFNKK</sequence>
<dbReference type="GO" id="GO:0016020">
    <property type="term" value="C:membrane"/>
    <property type="evidence" value="ECO:0007669"/>
    <property type="project" value="UniProtKB-SubCell"/>
</dbReference>
<evidence type="ECO:0000256" key="4">
    <source>
        <dbReference type="ARBA" id="ARBA00022746"/>
    </source>
</evidence>
<evidence type="ECO:0000259" key="9">
    <source>
        <dbReference type="Pfam" id="PF18916"/>
    </source>
</evidence>